<dbReference type="Proteomes" id="UP000183002">
    <property type="component" value="Unassembled WGS sequence"/>
</dbReference>
<evidence type="ECO:0000313" key="5">
    <source>
        <dbReference type="Proteomes" id="UP000183002"/>
    </source>
</evidence>
<dbReference type="OrthoDB" id="9793825at2"/>
<dbReference type="STRING" id="1077947.SAMN05216227_102227"/>
<accession>A0A1H8IWM8</accession>
<dbReference type="AlphaFoldDB" id="A0A1H8IWM8"/>
<dbReference type="EMBL" id="FOCO01000022">
    <property type="protein sequence ID" value="SEN73013.1"/>
    <property type="molecule type" value="Genomic_DNA"/>
</dbReference>
<dbReference type="PANTHER" id="PTHR44169">
    <property type="entry name" value="NADPH-DEPENDENT 1-ACYLDIHYDROXYACETONE PHOSPHATE REDUCTASE"/>
    <property type="match status" value="1"/>
</dbReference>
<dbReference type="PANTHER" id="PTHR44169:SF6">
    <property type="entry name" value="NADPH-DEPENDENT 1-ACYLDIHYDROXYACETONE PHOSPHATE REDUCTASE"/>
    <property type="match status" value="1"/>
</dbReference>
<keyword evidence="5" id="KW-1185">Reference proteome</keyword>
<name>A0A1H8IWM8_9RHOB</name>
<keyword evidence="2" id="KW-0560">Oxidoreductase</keyword>
<comment type="similarity">
    <text evidence="1 3">Belongs to the short-chain dehydrogenases/reductases (SDR) family.</text>
</comment>
<evidence type="ECO:0000256" key="1">
    <source>
        <dbReference type="ARBA" id="ARBA00006484"/>
    </source>
</evidence>
<dbReference type="GO" id="GO:0016491">
    <property type="term" value="F:oxidoreductase activity"/>
    <property type="evidence" value="ECO:0007669"/>
    <property type="project" value="UniProtKB-KW"/>
</dbReference>
<dbReference type="Pfam" id="PF00106">
    <property type="entry name" value="adh_short"/>
    <property type="match status" value="1"/>
</dbReference>
<organism evidence="4 5">
    <name type="scientific">Pseudorhodobacter antarcticus</name>
    <dbReference type="NCBI Taxonomy" id="1077947"/>
    <lineage>
        <taxon>Bacteria</taxon>
        <taxon>Pseudomonadati</taxon>
        <taxon>Pseudomonadota</taxon>
        <taxon>Alphaproteobacteria</taxon>
        <taxon>Rhodobacterales</taxon>
        <taxon>Paracoccaceae</taxon>
        <taxon>Pseudorhodobacter</taxon>
    </lineage>
</organism>
<dbReference type="RefSeq" id="WP_050519780.1">
    <property type="nucleotide sequence ID" value="NZ_FOCO01000022.1"/>
</dbReference>
<dbReference type="Gene3D" id="3.40.50.720">
    <property type="entry name" value="NAD(P)-binding Rossmann-like Domain"/>
    <property type="match status" value="1"/>
</dbReference>
<dbReference type="InterPro" id="IPR002347">
    <property type="entry name" value="SDR_fam"/>
</dbReference>
<evidence type="ECO:0000256" key="3">
    <source>
        <dbReference type="RuleBase" id="RU000363"/>
    </source>
</evidence>
<dbReference type="SUPFAM" id="SSF51735">
    <property type="entry name" value="NAD(P)-binding Rossmann-fold domains"/>
    <property type="match status" value="1"/>
</dbReference>
<dbReference type="PRINTS" id="PR00081">
    <property type="entry name" value="GDHRDH"/>
</dbReference>
<protein>
    <submittedName>
        <fullName evidence="4">Short-chain dehydrogenase</fullName>
    </submittedName>
</protein>
<proteinExistence type="inferred from homology"/>
<gene>
    <name evidence="4" type="ORF">SAMN05216227_102227</name>
</gene>
<dbReference type="PROSITE" id="PS00061">
    <property type="entry name" value="ADH_SHORT"/>
    <property type="match status" value="1"/>
</dbReference>
<evidence type="ECO:0000256" key="2">
    <source>
        <dbReference type="ARBA" id="ARBA00023002"/>
    </source>
</evidence>
<evidence type="ECO:0000313" key="4">
    <source>
        <dbReference type="EMBL" id="SEN73013.1"/>
    </source>
</evidence>
<sequence length="275" mass="30460">MTQKSILITGCSSGIGLDSARTLQAQGWRVFATCRAHADCERLRGEGLESFVLDYANEASIEAAVLTVMDRTGGTLDALFNNGAFACPGAVEDLPRGALRAIFETNLFGYHDLTRRVIPMMRAQGHGRIINCSSVLGLVGMRWRGAYVATKFAMEGLTDVLRIEMRDTNIKVVLIEPGPIPTKIRENAIPHFERWIDWKNSARAAEYAPLVERLYKASGPDKFELPASAVTAKLIRALEAERPKARYFVTTPTYMMDIARRILPTAALDWLIAKT</sequence>
<reference evidence="4 5" key="1">
    <citation type="submission" date="2016-10" db="EMBL/GenBank/DDBJ databases">
        <authorList>
            <person name="de Groot N.N."/>
        </authorList>
    </citation>
    <scope>NUCLEOTIDE SEQUENCE [LARGE SCALE GENOMIC DNA]</scope>
    <source>
        <strain evidence="4 5">CGMCC 1.10836</strain>
    </source>
</reference>
<dbReference type="InterPro" id="IPR036291">
    <property type="entry name" value="NAD(P)-bd_dom_sf"/>
</dbReference>
<dbReference type="InterPro" id="IPR020904">
    <property type="entry name" value="Sc_DH/Rdtase_CS"/>
</dbReference>
<dbReference type="CDD" id="cd05374">
    <property type="entry name" value="17beta-HSD-like_SDR_c"/>
    <property type="match status" value="1"/>
</dbReference>
<dbReference type="PRINTS" id="PR00080">
    <property type="entry name" value="SDRFAMILY"/>
</dbReference>